<dbReference type="RefSeq" id="WP_157526600.1">
    <property type="nucleotide sequence ID" value="NZ_CP066775.1"/>
</dbReference>
<dbReference type="Gene3D" id="3.30.300.20">
    <property type="match status" value="1"/>
</dbReference>
<name>A0A6I4I1S4_9SPHI</name>
<gene>
    <name evidence="1" type="ORF">GO620_005435</name>
</gene>
<protein>
    <submittedName>
        <fullName evidence="1">OsmC family protein</fullName>
    </submittedName>
</protein>
<dbReference type="SUPFAM" id="SSF82784">
    <property type="entry name" value="OsmC-like"/>
    <property type="match status" value="1"/>
</dbReference>
<sequence>MATIQLKRVKGDFGFDAKDENGHTVRMDSSPESGGWDYGVRPMQMLLMGLGGCAGIDVISILKKQRQKVDDYKMTISGDREPGKEPSLWKDITVEFHLYGTVDEDKAHRAVDLAMSKYCSVAATLQKSGTKIKTKVFVHATNATK</sequence>
<proteinExistence type="predicted"/>
<dbReference type="PANTHER" id="PTHR34352:SF1">
    <property type="entry name" value="PROTEIN YHFA"/>
    <property type="match status" value="1"/>
</dbReference>
<organism evidence="1 2">
    <name type="scientific">Mucilaginibacter ginkgonis</name>
    <dbReference type="NCBI Taxonomy" id="2682091"/>
    <lineage>
        <taxon>Bacteria</taxon>
        <taxon>Pseudomonadati</taxon>
        <taxon>Bacteroidota</taxon>
        <taxon>Sphingobacteriia</taxon>
        <taxon>Sphingobacteriales</taxon>
        <taxon>Sphingobacteriaceae</taxon>
        <taxon>Mucilaginibacter</taxon>
    </lineage>
</organism>
<dbReference type="InterPro" id="IPR003718">
    <property type="entry name" value="OsmC/Ohr_fam"/>
</dbReference>
<dbReference type="PANTHER" id="PTHR34352">
    <property type="entry name" value="PROTEIN YHFA"/>
    <property type="match status" value="1"/>
</dbReference>
<dbReference type="KEGG" id="mgik:GO620_005435"/>
<dbReference type="InterPro" id="IPR036102">
    <property type="entry name" value="OsmC/Ohrsf"/>
</dbReference>
<keyword evidence="2" id="KW-1185">Reference proteome</keyword>
<dbReference type="Pfam" id="PF02566">
    <property type="entry name" value="OsmC"/>
    <property type="match status" value="1"/>
</dbReference>
<dbReference type="EMBL" id="CP066775">
    <property type="protein sequence ID" value="QQL50901.1"/>
    <property type="molecule type" value="Genomic_DNA"/>
</dbReference>
<accession>A0A6I4I1S4</accession>
<dbReference type="Proteomes" id="UP000429232">
    <property type="component" value="Chromosome"/>
</dbReference>
<dbReference type="InterPro" id="IPR015946">
    <property type="entry name" value="KH_dom-like_a/b"/>
</dbReference>
<reference evidence="1 2" key="1">
    <citation type="submission" date="2020-12" db="EMBL/GenBank/DDBJ databases">
        <title>HMF7856_wgs.fasta genome submission.</title>
        <authorList>
            <person name="Kang H."/>
            <person name="Kim H."/>
            <person name="Joh K."/>
        </authorList>
    </citation>
    <scope>NUCLEOTIDE SEQUENCE [LARGE SCALE GENOMIC DNA]</scope>
    <source>
        <strain evidence="1 2">HMF7856</strain>
    </source>
</reference>
<dbReference type="AlphaFoldDB" id="A0A6I4I1S4"/>
<evidence type="ECO:0000313" key="2">
    <source>
        <dbReference type="Proteomes" id="UP000429232"/>
    </source>
</evidence>
<evidence type="ECO:0000313" key="1">
    <source>
        <dbReference type="EMBL" id="QQL50901.1"/>
    </source>
</evidence>